<keyword evidence="1" id="KW-1133">Transmembrane helix</keyword>
<evidence type="ECO:0000256" key="1">
    <source>
        <dbReference type="SAM" id="Phobius"/>
    </source>
</evidence>
<dbReference type="VEuPathDB" id="TriTrypDB:TcCLB.506943.30"/>
<reference evidence="2" key="3">
    <citation type="submission" date="2020-04" db="EMBL/GenBank/DDBJ databases">
        <authorList>
            <person name="Diaz Viraque F."/>
        </authorList>
    </citation>
    <scope>NUCLEOTIDE SEQUENCE</scope>
    <source>
        <strain evidence="2">Berenice</strain>
    </source>
</reference>
<evidence type="ECO:0000313" key="5">
    <source>
        <dbReference type="Proteomes" id="UP000583944"/>
    </source>
</evidence>
<proteinExistence type="predicted"/>
<keyword evidence="1" id="KW-0812">Transmembrane</keyword>
<dbReference type="VEuPathDB" id="TriTrypDB:Tc_MARK_2039"/>
<evidence type="ECO:0000313" key="3">
    <source>
        <dbReference type="EMBL" id="PWV15596.1"/>
    </source>
</evidence>
<sequence length="344" mass="36581">MHSAAFSPYFVFLSCCCCCFLGNKQKSELFWPFMFFRVLVAAVFVWLTGTAGVVDAAVDCGTAVACYPWANGNLRVGNQKPCVSGGRMNLRFMLDVAAETSAAEGAASTAVYGFCPVVDKLEAFKLNSAHSVATLYSAGNVYNFSKNVGRKYLSVYGFGMSNSTLFPEKGLSAGAVVIAENGDFLCGSDRSVALVHTLILDIGLHRGRFNYIGARGASSPGNISGNGTTTPIEASTEAPVQEGEVSVQPALVGFRPTCTADDVCVFDSASVCIGDQIGNKNCAKCYTSPKEVAKQNIVVWASYDGTDAKGHPLLSGGMNPLIYKQFAGNTLKNDFDVLIRRMKS</sequence>
<feature type="transmembrane region" description="Helical" evidence="1">
    <location>
        <begin position="6"/>
        <end position="22"/>
    </location>
</feature>
<dbReference type="VEuPathDB" id="TriTrypDB:C3747_28g43"/>
<feature type="transmembrane region" description="Helical" evidence="1">
    <location>
        <begin position="29"/>
        <end position="47"/>
    </location>
</feature>
<dbReference type="VEuPathDB" id="TriTrypDB:TcYC6_0098210"/>
<dbReference type="EMBL" id="PRFC01000028">
    <property type="protein sequence ID" value="PWV15596.1"/>
    <property type="molecule type" value="Genomic_DNA"/>
</dbReference>
<dbReference type="Proteomes" id="UP000246078">
    <property type="component" value="Unassembled WGS sequence"/>
</dbReference>
<evidence type="ECO:0000313" key="4">
    <source>
        <dbReference type="Proteomes" id="UP000246078"/>
    </source>
</evidence>
<dbReference type="VEuPathDB" id="TriTrypDB:ECC02_000030"/>
<dbReference type="OrthoDB" id="271973at2759"/>
<comment type="caution">
    <text evidence="3">The sequence shown here is derived from an EMBL/GenBank/DDBJ whole genome shotgun (WGS) entry which is preliminary data.</text>
</comment>
<reference evidence="2 5" key="2">
    <citation type="journal article" date="2019" name="Genome Biol. Evol.">
        <title>Nanopore Sequencing Significantly Improves Genome Assembly of the Protozoan Parasite Trypanosoma cruzi.</title>
        <authorList>
            <person name="Diaz-Viraque F."/>
            <person name="Pita S."/>
            <person name="Greif G."/>
            <person name="de Souza R.C.M."/>
            <person name="Iraola G."/>
            <person name="Robello C."/>
        </authorList>
    </citation>
    <scope>NUCLEOTIDE SEQUENCE [LARGE SCALE GENOMIC DNA]</scope>
    <source>
        <strain evidence="2 5">Berenice</strain>
    </source>
</reference>
<dbReference type="VEuPathDB" id="TriTrypDB:C4B63_18g235"/>
<dbReference type="OMA" id="RMNLRFM"/>
<protein>
    <submittedName>
        <fullName evidence="3">Uncharacterized protein</fullName>
    </submittedName>
</protein>
<organism evidence="3 4">
    <name type="scientific">Trypanosoma cruzi</name>
    <dbReference type="NCBI Taxonomy" id="5693"/>
    <lineage>
        <taxon>Eukaryota</taxon>
        <taxon>Discoba</taxon>
        <taxon>Euglenozoa</taxon>
        <taxon>Kinetoplastea</taxon>
        <taxon>Metakinetoplastina</taxon>
        <taxon>Trypanosomatida</taxon>
        <taxon>Trypanosomatidae</taxon>
        <taxon>Trypanosoma</taxon>
        <taxon>Schizotrypanum</taxon>
    </lineage>
</organism>
<dbReference type="VEuPathDB" id="TriTrypDB:TCSYLVIO_003323"/>
<dbReference type="VEuPathDB" id="TriTrypDB:TcBrA4_0028000"/>
<dbReference type="EMBL" id="JABDHM010000001">
    <property type="protein sequence ID" value="KAF5226529.1"/>
    <property type="molecule type" value="Genomic_DNA"/>
</dbReference>
<dbReference type="AlphaFoldDB" id="A0A2V2X457"/>
<dbReference type="VEuPathDB" id="TriTrypDB:TcCLB.509065.40"/>
<keyword evidence="1" id="KW-0472">Membrane</keyword>
<evidence type="ECO:0000313" key="2">
    <source>
        <dbReference type="EMBL" id="KAF5226529.1"/>
    </source>
</evidence>
<dbReference type="VEuPathDB" id="TriTrypDB:BCY84_03944"/>
<dbReference type="Proteomes" id="UP000583944">
    <property type="component" value="Unassembled WGS sequence"/>
</dbReference>
<gene>
    <name evidence="3" type="ORF">C3747_28g43</name>
    <name evidence="2" type="ORF">ECC02_000030</name>
</gene>
<reference evidence="3 4" key="1">
    <citation type="journal article" date="2018" name="Microb. Genom.">
        <title>Expanding an expanded genome: long-read sequencing of Trypanosoma cruzi.</title>
        <authorList>
            <person name="Berna L."/>
            <person name="Rodriguez M."/>
            <person name="Chiribao M.L."/>
            <person name="Parodi-Talice A."/>
            <person name="Pita S."/>
            <person name="Rijo G."/>
            <person name="Alvarez-Valin F."/>
            <person name="Robello C."/>
        </authorList>
    </citation>
    <scope>NUCLEOTIDE SEQUENCE [LARGE SCALE GENOMIC DNA]</scope>
    <source>
        <strain evidence="3 4">TCC</strain>
    </source>
</reference>
<accession>A0A2V2X457</accession>
<name>A0A2V2X457_TRYCR</name>
<dbReference type="VEuPathDB" id="TriTrypDB:TcCL_NonESM02956"/>
<dbReference type="VEuPathDB" id="TriTrypDB:TcG_01022"/>